<sequence>MKRRQLTSDERTILSLLGYGADNTRPTAYLASMTSLSKRSVRKVIRDLVIAHGVPIVGVRNGAKTGYYIATDQDELIRATEPLKNEIKQLALRNRALMFAQIRTDWLEYLSKGDQDNG</sequence>
<dbReference type="EMBL" id="CP023565">
    <property type="protein sequence ID" value="AWZ38628.1"/>
    <property type="molecule type" value="Genomic_DNA"/>
</dbReference>
<dbReference type="KEGG" id="lmur:CPS94_06720"/>
<evidence type="ECO:0000313" key="1">
    <source>
        <dbReference type="EMBL" id="AWZ38628.1"/>
    </source>
</evidence>
<evidence type="ECO:0008006" key="3">
    <source>
        <dbReference type="Google" id="ProtNLM"/>
    </source>
</evidence>
<dbReference type="GeneID" id="48466830"/>
<proteinExistence type="predicted"/>
<reference evidence="1 2" key="1">
    <citation type="submission" date="2017-09" db="EMBL/GenBank/DDBJ databases">
        <title>Predominant Lactobacillus spp. isolated from feces of mice subjected to short-term calorie restriction.</title>
        <authorList>
            <person name="Zhang C."/>
            <person name="Zhao L."/>
            <person name="Pan F."/>
        </authorList>
    </citation>
    <scope>NUCLEOTIDE SEQUENCE [LARGE SCALE GENOMIC DNA]</scope>
    <source>
        <strain evidence="1 2">CR147</strain>
    </source>
</reference>
<dbReference type="Proteomes" id="UP000250153">
    <property type="component" value="Chromosome"/>
</dbReference>
<accession>A0AAD0KYA5</accession>
<organism evidence="1 2">
    <name type="scientific">Ligilactobacillus murinus</name>
    <dbReference type="NCBI Taxonomy" id="1622"/>
    <lineage>
        <taxon>Bacteria</taxon>
        <taxon>Bacillati</taxon>
        <taxon>Bacillota</taxon>
        <taxon>Bacilli</taxon>
        <taxon>Lactobacillales</taxon>
        <taxon>Lactobacillaceae</taxon>
        <taxon>Ligilactobacillus</taxon>
    </lineage>
</organism>
<gene>
    <name evidence="1" type="ORF">CPS94_06720</name>
</gene>
<dbReference type="RefSeq" id="WP_112286429.1">
    <property type="nucleotide sequence ID" value="NZ_CP023565.1"/>
</dbReference>
<protein>
    <recommendedName>
        <fullName evidence="3">HTH domain-containing protein</fullName>
    </recommendedName>
</protein>
<evidence type="ECO:0000313" key="2">
    <source>
        <dbReference type="Proteomes" id="UP000250153"/>
    </source>
</evidence>
<name>A0AAD0KYA5_9LACO</name>
<dbReference type="AlphaFoldDB" id="A0AAD0KYA5"/>